<gene>
    <name evidence="2" type="ORF">ACFSJF_18550</name>
</gene>
<comment type="caution">
    <text evidence="2">The sequence shown here is derived from an EMBL/GenBank/DDBJ whole genome shotgun (WGS) entry which is preliminary data.</text>
</comment>
<keyword evidence="1" id="KW-0812">Transmembrane</keyword>
<dbReference type="EMBL" id="JBHUHQ010000021">
    <property type="protein sequence ID" value="MFD2046278.1"/>
    <property type="molecule type" value="Genomic_DNA"/>
</dbReference>
<keyword evidence="1" id="KW-0472">Membrane</keyword>
<dbReference type="Proteomes" id="UP001597383">
    <property type="component" value="Unassembled WGS sequence"/>
</dbReference>
<name>A0ABW4W3I8_9BACI</name>
<keyword evidence="1" id="KW-1133">Transmembrane helix</keyword>
<evidence type="ECO:0000313" key="3">
    <source>
        <dbReference type="Proteomes" id="UP001597383"/>
    </source>
</evidence>
<keyword evidence="3" id="KW-1185">Reference proteome</keyword>
<evidence type="ECO:0000313" key="2">
    <source>
        <dbReference type="EMBL" id="MFD2046278.1"/>
    </source>
</evidence>
<evidence type="ECO:0000256" key="1">
    <source>
        <dbReference type="SAM" id="Phobius"/>
    </source>
</evidence>
<organism evidence="2 3">
    <name type="scientific">Ornithinibacillus salinisoli</name>
    <dbReference type="NCBI Taxonomy" id="1848459"/>
    <lineage>
        <taxon>Bacteria</taxon>
        <taxon>Bacillati</taxon>
        <taxon>Bacillota</taxon>
        <taxon>Bacilli</taxon>
        <taxon>Bacillales</taxon>
        <taxon>Bacillaceae</taxon>
        <taxon>Ornithinibacillus</taxon>
    </lineage>
</organism>
<dbReference type="RefSeq" id="WP_377556770.1">
    <property type="nucleotide sequence ID" value="NZ_JBHUHQ010000021.1"/>
</dbReference>
<protein>
    <submittedName>
        <fullName evidence="2">Sigma-w pathway protein ysdB</fullName>
    </submittedName>
</protein>
<accession>A0ABW4W3I8</accession>
<proteinExistence type="predicted"/>
<reference evidence="3" key="1">
    <citation type="journal article" date="2019" name="Int. J. Syst. Evol. Microbiol.">
        <title>The Global Catalogue of Microorganisms (GCM) 10K type strain sequencing project: providing services to taxonomists for standard genome sequencing and annotation.</title>
        <authorList>
            <consortium name="The Broad Institute Genomics Platform"/>
            <consortium name="The Broad Institute Genome Sequencing Center for Infectious Disease"/>
            <person name="Wu L."/>
            <person name="Ma J."/>
        </authorList>
    </citation>
    <scope>NUCLEOTIDE SEQUENCE [LARGE SCALE GENOMIC DNA]</scope>
    <source>
        <strain evidence="3">R28</strain>
    </source>
</reference>
<feature type="transmembrane region" description="Helical" evidence="1">
    <location>
        <begin position="6"/>
        <end position="26"/>
    </location>
</feature>
<sequence>MIVFLFRILIIIALTLVIYTVIQYFLNPQRRLHKAKEAQEFYFLDESNNTKKNLQFVYKGCLFEGEKYLGATEQSFEVVDIHITVQDHLELRGFTRDDLYFLEKELLIHYPFANVTWKHPINQIFITNKNEDNAHLD</sequence>